<dbReference type="InterPro" id="IPR051594">
    <property type="entry name" value="KRIT1/FRMD8"/>
</dbReference>
<dbReference type="CDD" id="cd14473">
    <property type="entry name" value="FERM_B-lobe"/>
    <property type="match status" value="1"/>
</dbReference>
<dbReference type="GO" id="GO:0005886">
    <property type="term" value="C:plasma membrane"/>
    <property type="evidence" value="ECO:0007669"/>
    <property type="project" value="TreeGrafter"/>
</dbReference>
<dbReference type="InterPro" id="IPR019748">
    <property type="entry name" value="FERM_central"/>
</dbReference>
<dbReference type="Proteomes" id="UP001211907">
    <property type="component" value="Unassembled WGS sequence"/>
</dbReference>
<dbReference type="Gene3D" id="3.10.20.90">
    <property type="entry name" value="Phosphatidylinositol 3-kinase Catalytic Subunit, Chain A, domain 1"/>
    <property type="match status" value="1"/>
</dbReference>
<sequence>MFHIQSVALPQPAPIAQKISLHPKEWAIPVQKHTDIFTDEPKCIAVRVRLLVGDSFLDLHMSFPPADVTCQAICTNIVERQGISCDAAKLFSLWIVGKDLEIQIRPKANILQVVEDWPRLVVKYTHAPQAVDPDHMLNRYWLIYKREASVCKQKEREIVLNDSIALKMLYGEAKRNIITGRYPCTVKDAANLAALQLQASVGNYDPRRCPTGYI</sequence>
<dbReference type="InterPro" id="IPR014352">
    <property type="entry name" value="FERM/acyl-CoA-bd_prot_sf"/>
</dbReference>
<organism evidence="2 3">
    <name type="scientific">Physocladia obscura</name>
    <dbReference type="NCBI Taxonomy" id="109957"/>
    <lineage>
        <taxon>Eukaryota</taxon>
        <taxon>Fungi</taxon>
        <taxon>Fungi incertae sedis</taxon>
        <taxon>Chytridiomycota</taxon>
        <taxon>Chytridiomycota incertae sedis</taxon>
        <taxon>Chytridiomycetes</taxon>
        <taxon>Chytridiales</taxon>
        <taxon>Chytriomycetaceae</taxon>
        <taxon>Physocladia</taxon>
    </lineage>
</organism>
<dbReference type="PANTHER" id="PTHR13283:SF10">
    <property type="entry name" value="FERM DOMAIN-CONTAINING PROTEIN 8"/>
    <property type="match status" value="1"/>
</dbReference>
<comment type="caution">
    <text evidence="2">The sequence shown here is derived from an EMBL/GenBank/DDBJ whole genome shotgun (WGS) entry which is preliminary data.</text>
</comment>
<reference evidence="2" key="1">
    <citation type="submission" date="2020-05" db="EMBL/GenBank/DDBJ databases">
        <title>Phylogenomic resolution of chytrid fungi.</title>
        <authorList>
            <person name="Stajich J.E."/>
            <person name="Amses K."/>
            <person name="Simmons R."/>
            <person name="Seto K."/>
            <person name="Myers J."/>
            <person name="Bonds A."/>
            <person name="Quandt C.A."/>
            <person name="Barry K."/>
            <person name="Liu P."/>
            <person name="Grigoriev I."/>
            <person name="Longcore J.E."/>
            <person name="James T.Y."/>
        </authorList>
    </citation>
    <scope>NUCLEOTIDE SEQUENCE</scope>
    <source>
        <strain evidence="2">JEL0513</strain>
    </source>
</reference>
<name>A0AAD5T3P0_9FUNG</name>
<dbReference type="SUPFAM" id="SSF47031">
    <property type="entry name" value="Second domain of FERM"/>
    <property type="match status" value="1"/>
</dbReference>
<dbReference type="InterPro" id="IPR035963">
    <property type="entry name" value="FERM_2"/>
</dbReference>
<protein>
    <submittedName>
        <fullName evidence="2">FERM domain-containing protein 8</fullName>
    </submittedName>
</protein>
<evidence type="ECO:0000259" key="1">
    <source>
        <dbReference type="PROSITE" id="PS50057"/>
    </source>
</evidence>
<accession>A0AAD5T3P0</accession>
<dbReference type="AlphaFoldDB" id="A0AAD5T3P0"/>
<evidence type="ECO:0000313" key="2">
    <source>
        <dbReference type="EMBL" id="KAJ3127562.1"/>
    </source>
</evidence>
<dbReference type="Pfam" id="PF00373">
    <property type="entry name" value="FERM_M"/>
    <property type="match status" value="1"/>
</dbReference>
<dbReference type="PROSITE" id="PS50057">
    <property type="entry name" value="FERM_3"/>
    <property type="match status" value="1"/>
</dbReference>
<keyword evidence="3" id="KW-1185">Reference proteome</keyword>
<evidence type="ECO:0000313" key="3">
    <source>
        <dbReference type="Proteomes" id="UP001211907"/>
    </source>
</evidence>
<dbReference type="InterPro" id="IPR000299">
    <property type="entry name" value="FERM_domain"/>
</dbReference>
<dbReference type="PANTHER" id="PTHR13283">
    <property type="entry name" value="KREV INTERACTION TRAPPED 1-RELATED"/>
    <property type="match status" value="1"/>
</dbReference>
<feature type="domain" description="FERM" evidence="1">
    <location>
        <begin position="44"/>
        <end position="214"/>
    </location>
</feature>
<dbReference type="Gene3D" id="1.20.80.10">
    <property type="match status" value="1"/>
</dbReference>
<dbReference type="EMBL" id="JADGJH010000505">
    <property type="protein sequence ID" value="KAJ3127562.1"/>
    <property type="molecule type" value="Genomic_DNA"/>
</dbReference>
<gene>
    <name evidence="2" type="primary">FRMD8</name>
    <name evidence="2" type="ORF">HK100_009686</name>
</gene>
<proteinExistence type="predicted"/>